<reference evidence="2 3" key="1">
    <citation type="journal article" date="2020" name="IScience">
        <title>Genome Sequencing of the Endangered Kingdonia uniflora (Circaeasteraceae, Ranunculales) Reveals Potential Mechanisms of Evolutionary Specialization.</title>
        <authorList>
            <person name="Sun Y."/>
            <person name="Deng T."/>
            <person name="Zhang A."/>
            <person name="Moore M.J."/>
            <person name="Landis J.B."/>
            <person name="Lin N."/>
            <person name="Zhang H."/>
            <person name="Zhang X."/>
            <person name="Huang J."/>
            <person name="Zhang X."/>
            <person name="Sun H."/>
            <person name="Wang H."/>
        </authorList>
    </citation>
    <scope>NUCLEOTIDE SEQUENCE [LARGE SCALE GENOMIC DNA]</scope>
    <source>
        <strain evidence="2">TB1705</strain>
        <tissue evidence="2">Leaf</tissue>
    </source>
</reference>
<dbReference type="EMBL" id="JACGCM010002198">
    <property type="protein sequence ID" value="KAF6143676.1"/>
    <property type="molecule type" value="Genomic_DNA"/>
</dbReference>
<evidence type="ECO:0000256" key="1">
    <source>
        <dbReference type="SAM" id="MobiDB-lite"/>
    </source>
</evidence>
<evidence type="ECO:0000313" key="2">
    <source>
        <dbReference type="EMBL" id="KAF6143676.1"/>
    </source>
</evidence>
<keyword evidence="3" id="KW-1185">Reference proteome</keyword>
<dbReference type="AlphaFoldDB" id="A0A7J7LLZ5"/>
<organism evidence="2 3">
    <name type="scientific">Kingdonia uniflora</name>
    <dbReference type="NCBI Taxonomy" id="39325"/>
    <lineage>
        <taxon>Eukaryota</taxon>
        <taxon>Viridiplantae</taxon>
        <taxon>Streptophyta</taxon>
        <taxon>Embryophyta</taxon>
        <taxon>Tracheophyta</taxon>
        <taxon>Spermatophyta</taxon>
        <taxon>Magnoliopsida</taxon>
        <taxon>Ranunculales</taxon>
        <taxon>Circaeasteraceae</taxon>
        <taxon>Kingdonia</taxon>
    </lineage>
</organism>
<evidence type="ECO:0000313" key="3">
    <source>
        <dbReference type="Proteomes" id="UP000541444"/>
    </source>
</evidence>
<feature type="region of interest" description="Disordered" evidence="1">
    <location>
        <begin position="238"/>
        <end position="267"/>
    </location>
</feature>
<sequence length="412" mass="44266">MVAAALGGRDPSYLRMNSLDGFGDFQNWSGQGTQLSNASLASFQPGGMLGRVNSRPPMGFRGFGSPGTIQMGTTHNYSNSVNNLAKFQQAILPGNQSGNLLQGMPTSLHLDQFQQNKCVPRIGEFSNAVDPNFFAVSNGFSSTGVNIGSSNNSFMLHGQQLQQQTQSRGGFGNQSSARLAIVKSELVKAGSVIGNDQSRLSDNWQNSVPITGYPSNSLALNDHCFSHPDLATSNLRNNFSPSTPHSASSPLNVPDNSVGSVTVQDSRLDNNPKFSGFGSINGTSNQNINYFPKQRWESHKLEFNSNQMFSSSSSPAPVHSVVDSLGQNVGQNNAVNGNITSTLQLNCATPNFLQHNGIEKPASDSPIKFNGEYPVEQTKSQRGVNSKSCDSFEDLFSSISKQVKPTILPLFM</sequence>
<proteinExistence type="predicted"/>
<dbReference type="Proteomes" id="UP000541444">
    <property type="component" value="Unassembled WGS sequence"/>
</dbReference>
<accession>A0A7J7LLZ5</accession>
<gene>
    <name evidence="2" type="ORF">GIB67_021686</name>
</gene>
<dbReference type="OrthoDB" id="60033at2759"/>
<protein>
    <submittedName>
        <fullName evidence="2">Uncharacterized protein</fullName>
    </submittedName>
</protein>
<feature type="compositionally biased region" description="Polar residues" evidence="1">
    <location>
        <begin position="238"/>
        <end position="265"/>
    </location>
</feature>
<comment type="caution">
    <text evidence="2">The sequence shown here is derived from an EMBL/GenBank/DDBJ whole genome shotgun (WGS) entry which is preliminary data.</text>
</comment>
<name>A0A7J7LLZ5_9MAGN</name>